<sequence length="151" mass="15341">MRTNRIALAAASFAAIAATWAGTPVAAADVVSVTAVGEVLGIGDWSIQVVTDNCSPVWVFDNGTLITDQPLVPKAVPFDSCSPTANFASMGWYPTTKGTHRVVAEQRDASGRVVSSKSTEYVVTEIPCGPSSGSACSVISALTSGSSSGGS</sequence>
<accession>A0A7D6V946</accession>
<keyword evidence="1" id="KW-0732">Signal</keyword>
<dbReference type="EMBL" id="CP059399">
    <property type="protein sequence ID" value="QLY30661.1"/>
    <property type="molecule type" value="Genomic_DNA"/>
</dbReference>
<gene>
    <name evidence="2" type="ORF">H0264_37110</name>
</gene>
<name>A0A7D6V946_9NOCA</name>
<feature type="chain" id="PRO_5039477226" description="Ig-like domain-containing protein" evidence="1">
    <location>
        <begin position="18"/>
        <end position="151"/>
    </location>
</feature>
<feature type="signal peptide" evidence="1">
    <location>
        <begin position="1"/>
        <end position="17"/>
    </location>
</feature>
<evidence type="ECO:0000256" key="1">
    <source>
        <dbReference type="SAM" id="SignalP"/>
    </source>
</evidence>
<evidence type="ECO:0008006" key="4">
    <source>
        <dbReference type="Google" id="ProtNLM"/>
    </source>
</evidence>
<dbReference type="AlphaFoldDB" id="A0A7D6V946"/>
<evidence type="ECO:0000313" key="2">
    <source>
        <dbReference type="EMBL" id="QLY30661.1"/>
    </source>
</evidence>
<protein>
    <recommendedName>
        <fullName evidence="4">Ig-like domain-containing protein</fullName>
    </recommendedName>
</protein>
<evidence type="ECO:0000313" key="3">
    <source>
        <dbReference type="Proteomes" id="UP000515512"/>
    </source>
</evidence>
<dbReference type="RefSeq" id="WP_181581859.1">
    <property type="nucleotide sequence ID" value="NZ_CP059399.1"/>
</dbReference>
<keyword evidence="3" id="KW-1185">Reference proteome</keyword>
<reference evidence="2 3" key="1">
    <citation type="submission" date="2020-07" db="EMBL/GenBank/DDBJ databases">
        <authorList>
            <person name="Zhuang K."/>
            <person name="Ran Y."/>
        </authorList>
    </citation>
    <scope>NUCLEOTIDE SEQUENCE [LARGE SCALE GENOMIC DNA]</scope>
    <source>
        <strain evidence="2 3">WCH-YHL-001</strain>
    </source>
</reference>
<dbReference type="Proteomes" id="UP000515512">
    <property type="component" value="Chromosome"/>
</dbReference>
<dbReference type="KEGG" id="nhu:H0264_37110"/>
<organism evidence="2 3">
    <name type="scientific">Nocardia huaxiensis</name>
    <dbReference type="NCBI Taxonomy" id="2755382"/>
    <lineage>
        <taxon>Bacteria</taxon>
        <taxon>Bacillati</taxon>
        <taxon>Actinomycetota</taxon>
        <taxon>Actinomycetes</taxon>
        <taxon>Mycobacteriales</taxon>
        <taxon>Nocardiaceae</taxon>
        <taxon>Nocardia</taxon>
    </lineage>
</organism>
<proteinExistence type="predicted"/>